<evidence type="ECO:0000313" key="1">
    <source>
        <dbReference type="EMBL" id="KAH7960280.1"/>
    </source>
</evidence>
<keyword evidence="2" id="KW-1185">Reference proteome</keyword>
<accession>A0ACB8D751</accession>
<reference evidence="1" key="1">
    <citation type="submission" date="2020-05" db="EMBL/GenBank/DDBJ databases">
        <title>Large-scale comparative analyses of tick genomes elucidate their genetic diversity and vector capacities.</title>
        <authorList>
            <person name="Jia N."/>
            <person name="Wang J."/>
            <person name="Shi W."/>
            <person name="Du L."/>
            <person name="Sun Y."/>
            <person name="Zhan W."/>
            <person name="Jiang J."/>
            <person name="Wang Q."/>
            <person name="Zhang B."/>
            <person name="Ji P."/>
            <person name="Sakyi L.B."/>
            <person name="Cui X."/>
            <person name="Yuan T."/>
            <person name="Jiang B."/>
            <person name="Yang W."/>
            <person name="Lam T.T.-Y."/>
            <person name="Chang Q."/>
            <person name="Ding S."/>
            <person name="Wang X."/>
            <person name="Zhu J."/>
            <person name="Ruan X."/>
            <person name="Zhao L."/>
            <person name="Wei J."/>
            <person name="Que T."/>
            <person name="Du C."/>
            <person name="Cheng J."/>
            <person name="Dai P."/>
            <person name="Han X."/>
            <person name="Huang E."/>
            <person name="Gao Y."/>
            <person name="Liu J."/>
            <person name="Shao H."/>
            <person name="Ye R."/>
            <person name="Li L."/>
            <person name="Wei W."/>
            <person name="Wang X."/>
            <person name="Wang C."/>
            <person name="Yang T."/>
            <person name="Huo Q."/>
            <person name="Li W."/>
            <person name="Guo W."/>
            <person name="Chen H."/>
            <person name="Zhou L."/>
            <person name="Ni X."/>
            <person name="Tian J."/>
            <person name="Zhou Y."/>
            <person name="Sheng Y."/>
            <person name="Liu T."/>
            <person name="Pan Y."/>
            <person name="Xia L."/>
            <person name="Li J."/>
            <person name="Zhao F."/>
            <person name="Cao W."/>
        </authorList>
    </citation>
    <scope>NUCLEOTIDE SEQUENCE</scope>
    <source>
        <strain evidence="1">Dsil-2018</strain>
    </source>
</reference>
<dbReference type="EMBL" id="CM023472">
    <property type="protein sequence ID" value="KAH7960280.1"/>
    <property type="molecule type" value="Genomic_DNA"/>
</dbReference>
<evidence type="ECO:0000313" key="2">
    <source>
        <dbReference type="Proteomes" id="UP000821865"/>
    </source>
</evidence>
<dbReference type="Proteomes" id="UP000821865">
    <property type="component" value="Chromosome 3"/>
</dbReference>
<name>A0ACB8D751_DERSI</name>
<organism evidence="1 2">
    <name type="scientific">Dermacentor silvarum</name>
    <name type="common">Tick</name>
    <dbReference type="NCBI Taxonomy" id="543639"/>
    <lineage>
        <taxon>Eukaryota</taxon>
        <taxon>Metazoa</taxon>
        <taxon>Ecdysozoa</taxon>
        <taxon>Arthropoda</taxon>
        <taxon>Chelicerata</taxon>
        <taxon>Arachnida</taxon>
        <taxon>Acari</taxon>
        <taxon>Parasitiformes</taxon>
        <taxon>Ixodida</taxon>
        <taxon>Ixodoidea</taxon>
        <taxon>Ixodidae</taxon>
        <taxon>Rhipicephalinae</taxon>
        <taxon>Dermacentor</taxon>
    </lineage>
</organism>
<protein>
    <submittedName>
        <fullName evidence="1">Uncharacterized protein</fullName>
    </submittedName>
</protein>
<gene>
    <name evidence="1" type="ORF">HPB49_018514</name>
</gene>
<sequence length="381" mass="41934">MAKPLGSPTLSPKAAATAPANGRPEASPPNAYTKVWAKKVAGRTKHRDPVADSFLELNVRSLQQQHYGALSGSTRPSSVPVTPSHQHYQRPGERGVDPDLLSPSSNEDNTSPTELNRHFTDKPPPVKKLEDSWQQQQQLQQQQQQQQRCPSIGGPERLEDSRASSPVPIGSRPPSSALRSSPLSSEACSVRSSVRSRRSSGSPCGRQRSASGSPRPNGHATRVAFAPAPPRRHDSLNVNEEEELREAPWYQAGIPREIALEVLSQEPIGSFLVRQSSTKPGCFALSLRVPRSVQPSGIAHYLIMHTNRGYKIKGFTKEFSTLTSLITHHSVMPELLPCPLSLYRYNSTFRKHGSAEDMVDIDEDPDYTLLSDFRKMMADAV</sequence>
<comment type="caution">
    <text evidence="1">The sequence shown here is derived from an EMBL/GenBank/DDBJ whole genome shotgun (WGS) entry which is preliminary data.</text>
</comment>
<proteinExistence type="predicted"/>